<feature type="compositionally biased region" description="Basic and acidic residues" evidence="1">
    <location>
        <begin position="75"/>
        <end position="85"/>
    </location>
</feature>
<organism evidence="3 4">
    <name type="scientific">Kibdelosporangium aridum</name>
    <dbReference type="NCBI Taxonomy" id="2030"/>
    <lineage>
        <taxon>Bacteria</taxon>
        <taxon>Bacillati</taxon>
        <taxon>Actinomycetota</taxon>
        <taxon>Actinomycetes</taxon>
        <taxon>Pseudonocardiales</taxon>
        <taxon>Pseudonocardiaceae</taxon>
        <taxon>Kibdelosporangium</taxon>
    </lineage>
</organism>
<gene>
    <name evidence="3" type="ORF">SAMN05661093_05135</name>
</gene>
<reference evidence="3 4" key="1">
    <citation type="submission" date="2017-04" db="EMBL/GenBank/DDBJ databases">
        <authorList>
            <person name="Afonso C.L."/>
            <person name="Miller P.J."/>
            <person name="Scott M.A."/>
            <person name="Spackman E."/>
            <person name="Goraichik I."/>
            <person name="Dimitrov K.M."/>
            <person name="Suarez D.L."/>
            <person name="Swayne D.E."/>
        </authorList>
    </citation>
    <scope>NUCLEOTIDE SEQUENCE [LARGE SCALE GENOMIC DNA]</scope>
    <source>
        <strain evidence="3 4">DSM 43828</strain>
    </source>
</reference>
<name>A0A1W2F038_KIBAR</name>
<dbReference type="EMBL" id="FWXV01000004">
    <property type="protein sequence ID" value="SMD14816.1"/>
    <property type="molecule type" value="Genomic_DNA"/>
</dbReference>
<evidence type="ECO:0000313" key="4">
    <source>
        <dbReference type="Proteomes" id="UP000192674"/>
    </source>
</evidence>
<dbReference type="RefSeq" id="WP_051895457.1">
    <property type="nucleotide sequence ID" value="NZ_FWXV01000004.1"/>
</dbReference>
<dbReference type="OrthoDB" id="3696905at2"/>
<evidence type="ECO:0000256" key="1">
    <source>
        <dbReference type="SAM" id="MobiDB-lite"/>
    </source>
</evidence>
<keyword evidence="4" id="KW-1185">Reference proteome</keyword>
<dbReference type="Proteomes" id="UP000192674">
    <property type="component" value="Unassembled WGS sequence"/>
</dbReference>
<evidence type="ECO:0000256" key="2">
    <source>
        <dbReference type="SAM" id="SignalP"/>
    </source>
</evidence>
<feature type="signal peptide" evidence="2">
    <location>
        <begin position="1"/>
        <end position="27"/>
    </location>
</feature>
<sequence length="121" mass="13234">MKWTHRIAAAGGATVMSLALLTSTASAQTPAQTPTFDVKKVCEQRVPKLENRVNKALTRINGGAGVRGSVANLRARAERATDPAQKDWLSGKADHRAQRTELLKKAQERLSTYKQKYCTGK</sequence>
<proteinExistence type="predicted"/>
<feature type="chain" id="PRO_5010745445" evidence="2">
    <location>
        <begin position="28"/>
        <end position="121"/>
    </location>
</feature>
<dbReference type="AlphaFoldDB" id="A0A1W2F038"/>
<evidence type="ECO:0000313" key="3">
    <source>
        <dbReference type="EMBL" id="SMD14816.1"/>
    </source>
</evidence>
<keyword evidence="2" id="KW-0732">Signal</keyword>
<feature type="region of interest" description="Disordered" evidence="1">
    <location>
        <begin position="75"/>
        <end position="95"/>
    </location>
</feature>
<accession>A0A1W2F038</accession>
<protein>
    <submittedName>
        <fullName evidence="3">Uncharacterized protein</fullName>
    </submittedName>
</protein>